<keyword evidence="6" id="KW-0804">Transcription</keyword>
<keyword evidence="2" id="KW-0475">Mercuric resistance</keyword>
<comment type="caution">
    <text evidence="9">The sequence shown here is derived from an EMBL/GenBank/DDBJ whole genome shotgun (WGS) entry which is preliminary data.</text>
</comment>
<dbReference type="PRINTS" id="PR00040">
    <property type="entry name" value="HTHMERR"/>
</dbReference>
<sequence>MRTGELAEQAGVNPQTLRYYERRGLLAPPRRSTSGYREYPPEALSRLRFIKRAQALGFTLDETEELLHLADGGPASCDSARTLATARLTDIEARVADLTRMRDSLSDLVTRCDLPRRDRACGLLHTLGEQTGEAR</sequence>
<dbReference type="GO" id="GO:0045340">
    <property type="term" value="F:mercury ion binding"/>
    <property type="evidence" value="ECO:0007669"/>
    <property type="project" value="InterPro"/>
</dbReference>
<dbReference type="RefSeq" id="WP_185005762.1">
    <property type="nucleotide sequence ID" value="NZ_BAAAUI010000019.1"/>
</dbReference>
<dbReference type="Proteomes" id="UP000533598">
    <property type="component" value="Unassembled WGS sequence"/>
</dbReference>
<keyword evidence="5" id="KW-0238">DNA-binding</keyword>
<dbReference type="CDD" id="cd04783">
    <property type="entry name" value="HTH_MerR1"/>
    <property type="match status" value="1"/>
</dbReference>
<reference evidence="9 10" key="1">
    <citation type="submission" date="2020-08" db="EMBL/GenBank/DDBJ databases">
        <title>Sequencing the genomes of 1000 actinobacteria strains.</title>
        <authorList>
            <person name="Klenk H.-P."/>
        </authorList>
    </citation>
    <scope>NUCLEOTIDE SEQUENCE [LARGE SCALE GENOMIC DNA]</scope>
    <source>
        <strain evidence="9 10">DSM 44230</strain>
    </source>
</reference>
<protein>
    <recommendedName>
        <fullName evidence="1">Mercuric resistance operon regulatory protein</fullName>
    </recommendedName>
</protein>
<dbReference type="Gene3D" id="1.10.1660.10">
    <property type="match status" value="1"/>
</dbReference>
<evidence type="ECO:0000313" key="10">
    <source>
        <dbReference type="Proteomes" id="UP000533598"/>
    </source>
</evidence>
<dbReference type="PANTHER" id="PTHR30204:SF94">
    <property type="entry name" value="HEAVY METAL-DEPENDENT TRANSCRIPTIONAL REGULATOR HI_0293-RELATED"/>
    <property type="match status" value="1"/>
</dbReference>
<dbReference type="InterPro" id="IPR000551">
    <property type="entry name" value="MerR-type_HTH_dom"/>
</dbReference>
<dbReference type="SUPFAM" id="SSF46955">
    <property type="entry name" value="Putative DNA-binding domain"/>
    <property type="match status" value="1"/>
</dbReference>
<accession>A0A7W7FWI7</accession>
<dbReference type="GO" id="GO:0003700">
    <property type="term" value="F:DNA-binding transcription factor activity"/>
    <property type="evidence" value="ECO:0007669"/>
    <property type="project" value="InterPro"/>
</dbReference>
<evidence type="ECO:0000259" key="8">
    <source>
        <dbReference type="PROSITE" id="PS50937"/>
    </source>
</evidence>
<evidence type="ECO:0000256" key="6">
    <source>
        <dbReference type="ARBA" id="ARBA00023163"/>
    </source>
</evidence>
<dbReference type="EMBL" id="JACHMH010000001">
    <property type="protein sequence ID" value="MBB4680090.1"/>
    <property type="molecule type" value="Genomic_DNA"/>
</dbReference>
<evidence type="ECO:0000313" key="9">
    <source>
        <dbReference type="EMBL" id="MBB4680090.1"/>
    </source>
</evidence>
<name>A0A7W7FWI7_9PSEU</name>
<proteinExistence type="predicted"/>
<dbReference type="PANTHER" id="PTHR30204">
    <property type="entry name" value="REDOX-CYCLING DRUG-SENSING TRANSCRIPTIONAL ACTIVATOR SOXR"/>
    <property type="match status" value="1"/>
</dbReference>
<organism evidence="9 10">
    <name type="scientific">Crossiella cryophila</name>
    <dbReference type="NCBI Taxonomy" id="43355"/>
    <lineage>
        <taxon>Bacteria</taxon>
        <taxon>Bacillati</taxon>
        <taxon>Actinomycetota</taxon>
        <taxon>Actinomycetes</taxon>
        <taxon>Pseudonocardiales</taxon>
        <taxon>Pseudonocardiaceae</taxon>
        <taxon>Crossiella</taxon>
    </lineage>
</organism>
<evidence type="ECO:0000256" key="2">
    <source>
        <dbReference type="ARBA" id="ARBA00022466"/>
    </source>
</evidence>
<comment type="function">
    <text evidence="7">Mediates the mercuric-dependent induction of mercury resistance operon. In the absence of mercury MerR represses transcription by binding tightly to the mer operator region; when mercury is present the dimeric complex binds a single ion and becomes a potent transcriptional activator, while remaining bound to the mer site.</text>
</comment>
<dbReference type="GO" id="GO:0046689">
    <property type="term" value="P:response to mercury ion"/>
    <property type="evidence" value="ECO:0007669"/>
    <property type="project" value="UniProtKB-KW"/>
</dbReference>
<feature type="domain" description="HTH merR-type" evidence="8">
    <location>
        <begin position="1"/>
        <end position="69"/>
    </location>
</feature>
<dbReference type="Pfam" id="PF13411">
    <property type="entry name" value="MerR_1"/>
    <property type="match status" value="1"/>
</dbReference>
<evidence type="ECO:0000256" key="4">
    <source>
        <dbReference type="ARBA" id="ARBA00023015"/>
    </source>
</evidence>
<dbReference type="PROSITE" id="PS00552">
    <property type="entry name" value="HTH_MERR_1"/>
    <property type="match status" value="1"/>
</dbReference>
<dbReference type="GO" id="GO:0003677">
    <property type="term" value="F:DNA binding"/>
    <property type="evidence" value="ECO:0007669"/>
    <property type="project" value="UniProtKB-KW"/>
</dbReference>
<dbReference type="InterPro" id="IPR009061">
    <property type="entry name" value="DNA-bd_dom_put_sf"/>
</dbReference>
<dbReference type="PROSITE" id="PS50937">
    <property type="entry name" value="HTH_MERR_2"/>
    <property type="match status" value="1"/>
</dbReference>
<evidence type="ECO:0000256" key="5">
    <source>
        <dbReference type="ARBA" id="ARBA00023125"/>
    </source>
</evidence>
<gene>
    <name evidence="9" type="ORF">HNR67_006208</name>
</gene>
<evidence type="ECO:0000256" key="3">
    <source>
        <dbReference type="ARBA" id="ARBA00022914"/>
    </source>
</evidence>
<evidence type="ECO:0000256" key="7">
    <source>
        <dbReference type="ARBA" id="ARBA00024874"/>
    </source>
</evidence>
<keyword evidence="4" id="KW-0805">Transcription regulation</keyword>
<keyword evidence="10" id="KW-1185">Reference proteome</keyword>
<dbReference type="InterPro" id="IPR011794">
    <property type="entry name" value="MerR"/>
</dbReference>
<dbReference type="InterPro" id="IPR047057">
    <property type="entry name" value="MerR_fam"/>
</dbReference>
<evidence type="ECO:0000256" key="1">
    <source>
        <dbReference type="ARBA" id="ARBA00017146"/>
    </source>
</evidence>
<dbReference type="SMART" id="SM00422">
    <property type="entry name" value="HTH_MERR"/>
    <property type="match status" value="1"/>
</dbReference>
<keyword evidence="3" id="KW-0476">Mercury</keyword>
<dbReference type="AlphaFoldDB" id="A0A7W7FWI7"/>